<evidence type="ECO:0000256" key="9">
    <source>
        <dbReference type="ARBA" id="ARBA00023136"/>
    </source>
</evidence>
<reference evidence="12 13" key="1">
    <citation type="journal article" date="2024" name="Science">
        <title>Giant polyketide synthase enzymes in the biosynthesis of giant marine polyether toxins.</title>
        <authorList>
            <person name="Fallon T.R."/>
            <person name="Shende V.V."/>
            <person name="Wierzbicki I.H."/>
            <person name="Pendleton A.L."/>
            <person name="Watervoot N.F."/>
            <person name="Auber R.P."/>
            <person name="Gonzalez D.J."/>
            <person name="Wisecaver J.H."/>
            <person name="Moore B.S."/>
        </authorList>
    </citation>
    <scope>NUCLEOTIDE SEQUENCE [LARGE SCALE GENOMIC DNA]</scope>
    <source>
        <strain evidence="12 13">12B1</strain>
    </source>
</reference>
<dbReference type="PANTHER" id="PTHR11214">
    <property type="entry name" value="BETA-1,3-N-ACETYLGLUCOSAMINYLTRANSFERASE"/>
    <property type="match status" value="1"/>
</dbReference>
<evidence type="ECO:0000256" key="3">
    <source>
        <dbReference type="ARBA" id="ARBA00022676"/>
    </source>
</evidence>
<comment type="subcellular location">
    <subcellularLocation>
        <location evidence="1 10">Golgi apparatus membrane</location>
        <topology evidence="1 10">Single-pass type II membrane protein</topology>
    </subcellularLocation>
</comment>
<name>A0AB34K176_PRYPA</name>
<evidence type="ECO:0000256" key="10">
    <source>
        <dbReference type="RuleBase" id="RU363063"/>
    </source>
</evidence>
<organism evidence="12 13">
    <name type="scientific">Prymnesium parvum</name>
    <name type="common">Toxic golden alga</name>
    <dbReference type="NCBI Taxonomy" id="97485"/>
    <lineage>
        <taxon>Eukaryota</taxon>
        <taxon>Haptista</taxon>
        <taxon>Haptophyta</taxon>
        <taxon>Prymnesiophyceae</taxon>
        <taxon>Prymnesiales</taxon>
        <taxon>Prymnesiaceae</taxon>
        <taxon>Prymnesium</taxon>
    </lineage>
</organism>
<gene>
    <name evidence="12" type="ORF">AB1Y20_015790</name>
</gene>
<keyword evidence="8 10" id="KW-0333">Golgi apparatus</keyword>
<keyword evidence="6" id="KW-0735">Signal-anchor</keyword>
<comment type="similarity">
    <text evidence="2 10">Belongs to the glycosyltransferase 31 family.</text>
</comment>
<evidence type="ECO:0000256" key="4">
    <source>
        <dbReference type="ARBA" id="ARBA00022679"/>
    </source>
</evidence>
<evidence type="ECO:0000256" key="6">
    <source>
        <dbReference type="ARBA" id="ARBA00022968"/>
    </source>
</evidence>
<keyword evidence="7" id="KW-1133">Transmembrane helix</keyword>
<keyword evidence="3 10" id="KW-0328">Glycosyltransferase</keyword>
<evidence type="ECO:0000256" key="8">
    <source>
        <dbReference type="ARBA" id="ARBA00023034"/>
    </source>
</evidence>
<feature type="region of interest" description="Disordered" evidence="11">
    <location>
        <begin position="38"/>
        <end position="65"/>
    </location>
</feature>
<evidence type="ECO:0000256" key="11">
    <source>
        <dbReference type="SAM" id="MobiDB-lite"/>
    </source>
</evidence>
<feature type="compositionally biased region" description="Pro residues" evidence="11">
    <location>
        <begin position="47"/>
        <end position="58"/>
    </location>
</feature>
<sequence>MSLSPPARAARGADANLAPLASARAISFRCAGCGRPSRTASCDKLRPPPPPAPAPPPTRASCSSPITSPHLPLVIGVFSGPSDAMRRRRDGIRASWFQWEGVGRFARACFVVGGRGVPPPLRRALEEEQTRHGDVLLLDGVADDLVFHGYDSVGPLQIHKLHTWWRVASAMAAPGSRVSYIAKVDDDTFINLPALEATLMGFHCVQQLYYGAIGFAGYNAQTFTMCGFSYASSSRAFRAYKCADRGAEPPLPFAMGAIVVLSSPLASLVAHSPSAARMANESTRGSFRNLGNEDVALGFWLRKQGEIAKETPRLNVTYVRDNRNIPNLGCYRNGSLYRPPSQSAVAVHAVKTAMGMQYVWRVLHDHMVHDKKLCRRMTGDYRL</sequence>
<dbReference type="Pfam" id="PF01762">
    <property type="entry name" value="Galactosyl_T"/>
    <property type="match status" value="1"/>
</dbReference>
<dbReference type="GO" id="GO:0016758">
    <property type="term" value="F:hexosyltransferase activity"/>
    <property type="evidence" value="ECO:0007669"/>
    <property type="project" value="InterPro"/>
</dbReference>
<evidence type="ECO:0000256" key="7">
    <source>
        <dbReference type="ARBA" id="ARBA00022989"/>
    </source>
</evidence>
<comment type="caution">
    <text evidence="12">The sequence shown here is derived from an EMBL/GenBank/DDBJ whole genome shotgun (WGS) entry which is preliminary data.</text>
</comment>
<evidence type="ECO:0000256" key="2">
    <source>
        <dbReference type="ARBA" id="ARBA00008661"/>
    </source>
</evidence>
<keyword evidence="9" id="KW-0472">Membrane</keyword>
<keyword evidence="4" id="KW-0808">Transferase</keyword>
<dbReference type="EMBL" id="JBGBPQ010000003">
    <property type="protein sequence ID" value="KAL1527107.1"/>
    <property type="molecule type" value="Genomic_DNA"/>
</dbReference>
<dbReference type="Gene3D" id="3.90.550.50">
    <property type="match status" value="1"/>
</dbReference>
<evidence type="ECO:0000313" key="12">
    <source>
        <dbReference type="EMBL" id="KAL1527107.1"/>
    </source>
</evidence>
<dbReference type="GO" id="GO:0000139">
    <property type="term" value="C:Golgi membrane"/>
    <property type="evidence" value="ECO:0007669"/>
    <property type="project" value="UniProtKB-SubCell"/>
</dbReference>
<accession>A0AB34K176</accession>
<evidence type="ECO:0000256" key="1">
    <source>
        <dbReference type="ARBA" id="ARBA00004323"/>
    </source>
</evidence>
<dbReference type="InterPro" id="IPR002659">
    <property type="entry name" value="Glyco_trans_31"/>
</dbReference>
<dbReference type="AlphaFoldDB" id="A0AB34K176"/>
<evidence type="ECO:0000313" key="13">
    <source>
        <dbReference type="Proteomes" id="UP001515480"/>
    </source>
</evidence>
<keyword evidence="13" id="KW-1185">Reference proteome</keyword>
<dbReference type="Proteomes" id="UP001515480">
    <property type="component" value="Unassembled WGS sequence"/>
</dbReference>
<proteinExistence type="inferred from homology"/>
<protein>
    <recommendedName>
        <fullName evidence="10">Hexosyltransferase</fullName>
        <ecNumber evidence="10">2.4.1.-</ecNumber>
    </recommendedName>
</protein>
<evidence type="ECO:0000256" key="5">
    <source>
        <dbReference type="ARBA" id="ARBA00022692"/>
    </source>
</evidence>
<keyword evidence="5" id="KW-0812">Transmembrane</keyword>
<dbReference type="EC" id="2.4.1.-" evidence="10"/>